<organism evidence="3 4">
    <name type="scientific">Scheffersomyces stipitis (strain ATCC 58785 / CBS 6054 / NBRC 10063 / NRRL Y-11545)</name>
    <name type="common">Yeast</name>
    <name type="synonym">Pichia stipitis</name>
    <dbReference type="NCBI Taxonomy" id="322104"/>
    <lineage>
        <taxon>Eukaryota</taxon>
        <taxon>Fungi</taxon>
        <taxon>Dikarya</taxon>
        <taxon>Ascomycota</taxon>
        <taxon>Saccharomycotina</taxon>
        <taxon>Pichiomycetes</taxon>
        <taxon>Debaryomycetaceae</taxon>
        <taxon>Scheffersomyces</taxon>
    </lineage>
</organism>
<proteinExistence type="predicted"/>
<dbReference type="CDD" id="cd19079">
    <property type="entry name" value="AKR_EcYajO-like"/>
    <property type="match status" value="1"/>
</dbReference>
<dbReference type="InterPro" id="IPR023210">
    <property type="entry name" value="NADP_OxRdtase_dom"/>
</dbReference>
<keyword evidence="4" id="KW-1185">Reference proteome</keyword>
<dbReference type="InterPro" id="IPR050523">
    <property type="entry name" value="AKR_Detox_Biosynth"/>
</dbReference>
<dbReference type="PANTHER" id="PTHR43364">
    <property type="entry name" value="NADH-SPECIFIC METHYLGLYOXAL REDUCTASE-RELATED"/>
    <property type="match status" value="1"/>
</dbReference>
<evidence type="ECO:0000256" key="1">
    <source>
        <dbReference type="ARBA" id="ARBA00023002"/>
    </source>
</evidence>
<dbReference type="FunFam" id="3.20.20.100:FF:000004">
    <property type="entry name" value="Oxidoreductase, aldo/keto reductase"/>
    <property type="match status" value="1"/>
</dbReference>
<dbReference type="EMBL" id="AAVQ01000001">
    <property type="protein sequence ID" value="EAZ63629.1"/>
    <property type="molecule type" value="Genomic_DNA"/>
</dbReference>
<sequence>MSSSIEYKKLGASGLAISPIIVGCMSYGKKFWADWVMEDEEQIFKILKKCYDSGIRTFDTADLYSNGHSEVILGKFLKKYNIPREKVVILTKCFCLIDTNIPDLNIETQYNYPSYEFVHNQGLSRKHIFDAVKGSVERLGTYIDVLQIHRLDEETPKAEIMRALHDVVSSGDVRYIGASSMRAADFVELQFIADKNGWTKFISMQNFYNLIYREEEREMIPFCNDNSLGKVGLIPWSPIARGLLARPLGVESNHNRSADTDLAFEFFGLANLTEADKEIIKRVEEVAKKHEVSMAVISSAWVLSKGAFPIIGLNSEARVDDALNSLTVKLTDEEVAYLEEPYKPKPVYGFQHFK</sequence>
<reference evidence="3 4" key="1">
    <citation type="journal article" date="2007" name="Nat. Biotechnol.">
        <title>Genome sequence of the lignocellulose-bioconverting and xylose-fermenting yeast Pichia stipitis.</title>
        <authorList>
            <person name="Jeffries T.W."/>
            <person name="Grigoriev I.V."/>
            <person name="Grimwood J."/>
            <person name="Laplaza J.M."/>
            <person name="Aerts A."/>
            <person name="Salamov A."/>
            <person name="Schmutz J."/>
            <person name="Lindquist E."/>
            <person name="Dehal P."/>
            <person name="Shapiro H."/>
            <person name="Jin Y.S."/>
            <person name="Passoth V."/>
            <person name="Richardson P.M."/>
        </authorList>
    </citation>
    <scope>NUCLEOTIDE SEQUENCE [LARGE SCALE GENOMIC DNA]</scope>
    <source>
        <strain evidence="4">ATCC 58785 / CBS 6054 / NBRC 10063 / NRRL Y-11545</strain>
    </source>
</reference>
<dbReference type="Proteomes" id="UP000002258">
    <property type="component" value="Chromosome 1"/>
</dbReference>
<accession>A3GH10</accession>
<keyword evidence="1" id="KW-0560">Oxidoreductase</keyword>
<name>A3GH10_PICST</name>
<dbReference type="Pfam" id="PF00248">
    <property type="entry name" value="Aldo_ket_red"/>
    <property type="match status" value="1"/>
</dbReference>
<dbReference type="InParanoid" id="A3GH10"/>
<dbReference type="GO" id="GO:0005829">
    <property type="term" value="C:cytosol"/>
    <property type="evidence" value="ECO:0007669"/>
    <property type="project" value="UniProtKB-ARBA"/>
</dbReference>
<dbReference type="STRING" id="322104.A3GH10"/>
<dbReference type="InterPro" id="IPR036812">
    <property type="entry name" value="NAD(P)_OxRdtase_dom_sf"/>
</dbReference>
<gene>
    <name evidence="3" type="primary">AAD2</name>
    <name evidence="3" type="ORF">PICST_37376</name>
</gene>
<comment type="caution">
    <text evidence="3">The sequence shown here is derived from an EMBL/GenBank/DDBJ whole genome shotgun (WGS) entry which is preliminary data.</text>
</comment>
<dbReference type="FunCoup" id="A3GH10">
    <property type="interactions" value="146"/>
</dbReference>
<dbReference type="AlphaFoldDB" id="A3GH10"/>
<dbReference type="PANTHER" id="PTHR43364:SF15">
    <property type="entry name" value="ARYL-ALCOHOL DEHYDROGENASE AAD16-RELATED"/>
    <property type="match status" value="1"/>
</dbReference>
<dbReference type="GeneID" id="4851559"/>
<dbReference type="RefSeq" id="XP_001387652.1">
    <property type="nucleotide sequence ID" value="XM_001387615.1"/>
</dbReference>
<dbReference type="GO" id="GO:0016491">
    <property type="term" value="F:oxidoreductase activity"/>
    <property type="evidence" value="ECO:0007669"/>
    <property type="project" value="UniProtKB-KW"/>
</dbReference>
<dbReference type="SUPFAM" id="SSF51430">
    <property type="entry name" value="NAD(P)-linked oxidoreductase"/>
    <property type="match status" value="1"/>
</dbReference>
<evidence type="ECO:0000259" key="2">
    <source>
        <dbReference type="Pfam" id="PF00248"/>
    </source>
</evidence>
<dbReference type="Gene3D" id="3.20.20.100">
    <property type="entry name" value="NADP-dependent oxidoreductase domain"/>
    <property type="match status" value="1"/>
</dbReference>
<feature type="domain" description="NADP-dependent oxidoreductase" evidence="2">
    <location>
        <begin position="19"/>
        <end position="340"/>
    </location>
</feature>
<evidence type="ECO:0000313" key="3">
    <source>
        <dbReference type="EMBL" id="EAZ63629.1"/>
    </source>
</evidence>
<protein>
    <submittedName>
        <fullName evidence="3">Aryl-alcohol dehydrogenases</fullName>
    </submittedName>
</protein>
<evidence type="ECO:0000313" key="4">
    <source>
        <dbReference type="Proteomes" id="UP000002258"/>
    </source>
</evidence>
<dbReference type="OMA" id="FNRMRPG"/>
<dbReference type="eggNOG" id="KOG1575">
    <property type="taxonomic scope" value="Eukaryota"/>
</dbReference>
<dbReference type="HOGENOM" id="CLU_023205_2_0_1"/>
<dbReference type="OrthoDB" id="48988at2759"/>
<dbReference type="KEGG" id="pic:PICST_37376"/>